<evidence type="ECO:0000313" key="1">
    <source>
        <dbReference type="EMBL" id="KAG8466280.1"/>
    </source>
</evidence>
<dbReference type="Gene3D" id="1.10.238.10">
    <property type="entry name" value="EF-hand"/>
    <property type="match status" value="1"/>
</dbReference>
<reference evidence="1" key="1">
    <citation type="submission" date="2021-05" db="EMBL/GenBank/DDBJ databases">
        <title>The genome of the haptophyte Pavlova lutheri (Diacronema luteri, Pavlovales) - a model for lipid biosynthesis in eukaryotic algae.</title>
        <authorList>
            <person name="Hulatt C.J."/>
            <person name="Posewitz M.C."/>
        </authorList>
    </citation>
    <scope>NUCLEOTIDE SEQUENCE</scope>
    <source>
        <strain evidence="1">NIVA-4/92</strain>
    </source>
</reference>
<name>A0A8J6CDW0_DIALT</name>
<keyword evidence="2" id="KW-1185">Reference proteome</keyword>
<sequence>MRDRVPEAARRREQLAAAVQAELRLGDALNGAVSTLRHELLAREPPLAERVSRLKALVSSRQHFVLERAFRDVDDSFTGVLSDAQLTLAFGRAGAPLGPGDLAALRTLVPARDDGKVQYSHFLLLGKSAFADERRTANAIGQRAAALCDHFARFDDDNTGWLSPARFREALGSNSASIKLYLDAGEVDRAVREARASARADGAINYPEWTGVLARAKGMPWLLQARTSRSVVPMICAGHVDFDLCSMADLHRLAAFTAEDGRVVEQLGPGMKAMNLKQ</sequence>
<dbReference type="InterPro" id="IPR011992">
    <property type="entry name" value="EF-hand-dom_pair"/>
</dbReference>
<dbReference type="Proteomes" id="UP000751190">
    <property type="component" value="Unassembled WGS sequence"/>
</dbReference>
<dbReference type="SUPFAM" id="SSF47473">
    <property type="entry name" value="EF-hand"/>
    <property type="match status" value="1"/>
</dbReference>
<gene>
    <name evidence="1" type="ORF">KFE25_002036</name>
</gene>
<protein>
    <recommendedName>
        <fullName evidence="3">EF-hand domain-containing protein</fullName>
    </recommendedName>
</protein>
<dbReference type="AlphaFoldDB" id="A0A8J6CDW0"/>
<accession>A0A8J6CDW0</accession>
<organism evidence="1 2">
    <name type="scientific">Diacronema lutheri</name>
    <name type="common">Unicellular marine alga</name>
    <name type="synonym">Monochrysis lutheri</name>
    <dbReference type="NCBI Taxonomy" id="2081491"/>
    <lineage>
        <taxon>Eukaryota</taxon>
        <taxon>Haptista</taxon>
        <taxon>Haptophyta</taxon>
        <taxon>Pavlovophyceae</taxon>
        <taxon>Pavlovales</taxon>
        <taxon>Pavlovaceae</taxon>
        <taxon>Diacronema</taxon>
    </lineage>
</organism>
<dbReference type="EMBL" id="JAGTXO010000008">
    <property type="protein sequence ID" value="KAG8466280.1"/>
    <property type="molecule type" value="Genomic_DNA"/>
</dbReference>
<proteinExistence type="predicted"/>
<comment type="caution">
    <text evidence="1">The sequence shown here is derived from an EMBL/GenBank/DDBJ whole genome shotgun (WGS) entry which is preliminary data.</text>
</comment>
<evidence type="ECO:0008006" key="3">
    <source>
        <dbReference type="Google" id="ProtNLM"/>
    </source>
</evidence>
<evidence type="ECO:0000313" key="2">
    <source>
        <dbReference type="Proteomes" id="UP000751190"/>
    </source>
</evidence>